<dbReference type="Gene3D" id="3.40.50.1820">
    <property type="entry name" value="alpha/beta hydrolase"/>
    <property type="match status" value="1"/>
</dbReference>
<dbReference type="Pfam" id="PF12146">
    <property type="entry name" value="Hydrolase_4"/>
    <property type="match status" value="1"/>
</dbReference>
<organism evidence="2 3">
    <name type="scientific">Lipomyces tetrasporus</name>
    <dbReference type="NCBI Taxonomy" id="54092"/>
    <lineage>
        <taxon>Eukaryota</taxon>
        <taxon>Fungi</taxon>
        <taxon>Dikarya</taxon>
        <taxon>Ascomycota</taxon>
        <taxon>Saccharomycotina</taxon>
        <taxon>Lipomycetes</taxon>
        <taxon>Lipomycetales</taxon>
        <taxon>Lipomycetaceae</taxon>
        <taxon>Lipomyces</taxon>
    </lineage>
</organism>
<dbReference type="RefSeq" id="XP_056041491.1">
    <property type="nucleotide sequence ID" value="XM_056189599.1"/>
</dbReference>
<dbReference type="InterPro" id="IPR029058">
    <property type="entry name" value="AB_hydrolase_fold"/>
</dbReference>
<evidence type="ECO:0000313" key="3">
    <source>
        <dbReference type="Proteomes" id="UP001217417"/>
    </source>
</evidence>
<dbReference type="PANTHER" id="PTHR43194:SF2">
    <property type="entry name" value="PEROXISOMAL MEMBRANE PROTEIN LPX1"/>
    <property type="match status" value="1"/>
</dbReference>
<dbReference type="PANTHER" id="PTHR43194">
    <property type="entry name" value="HYDROLASE ALPHA/BETA FOLD FAMILY"/>
    <property type="match status" value="1"/>
</dbReference>
<protein>
    <submittedName>
        <fullName evidence="2">Alpha/beta hydrolase</fullName>
    </submittedName>
</protein>
<keyword evidence="2" id="KW-0378">Hydrolase</keyword>
<dbReference type="Proteomes" id="UP001217417">
    <property type="component" value="Unassembled WGS sequence"/>
</dbReference>
<feature type="domain" description="Serine aminopeptidase S33" evidence="1">
    <location>
        <begin position="24"/>
        <end position="120"/>
    </location>
</feature>
<dbReference type="InterPro" id="IPR022742">
    <property type="entry name" value="Hydrolase_4"/>
</dbReference>
<evidence type="ECO:0000313" key="2">
    <source>
        <dbReference type="EMBL" id="KAJ8098041.1"/>
    </source>
</evidence>
<dbReference type="GO" id="GO:0016787">
    <property type="term" value="F:hydrolase activity"/>
    <property type="evidence" value="ECO:0007669"/>
    <property type="project" value="UniProtKB-KW"/>
</dbReference>
<dbReference type="SUPFAM" id="SSF53474">
    <property type="entry name" value="alpha/beta-Hydrolases"/>
    <property type="match status" value="1"/>
</dbReference>
<evidence type="ECO:0000259" key="1">
    <source>
        <dbReference type="Pfam" id="PF12146"/>
    </source>
</evidence>
<dbReference type="InterPro" id="IPR050228">
    <property type="entry name" value="Carboxylesterase_BioH"/>
</dbReference>
<reference evidence="2" key="1">
    <citation type="submission" date="2023-03" db="EMBL/GenBank/DDBJ databases">
        <title>Near-Complete genome sequence of Lipomyces tetrasporous NRRL Y-64009, an oleaginous yeast capable of growing on lignocellulosic hydrolysates.</title>
        <authorList>
            <consortium name="Lawrence Berkeley National Laboratory"/>
            <person name="Jagtap S.S."/>
            <person name="Liu J.-J."/>
            <person name="Walukiewicz H.E."/>
            <person name="Pangilinan J."/>
            <person name="Lipzen A."/>
            <person name="Ahrendt S."/>
            <person name="Koriabine M."/>
            <person name="Cobaugh K."/>
            <person name="Salamov A."/>
            <person name="Yoshinaga Y."/>
            <person name="Ng V."/>
            <person name="Daum C."/>
            <person name="Grigoriev I.V."/>
            <person name="Slininger P.J."/>
            <person name="Dien B.S."/>
            <person name="Jin Y.-S."/>
            <person name="Rao C.V."/>
        </authorList>
    </citation>
    <scope>NUCLEOTIDE SEQUENCE</scope>
    <source>
        <strain evidence="2">NRRL Y-64009</strain>
    </source>
</reference>
<dbReference type="GeneID" id="80884765"/>
<dbReference type="EMBL" id="JARPMG010000010">
    <property type="protein sequence ID" value="KAJ8098041.1"/>
    <property type="molecule type" value="Genomic_DNA"/>
</dbReference>
<name>A0AAD7QMP3_9ASCO</name>
<accession>A0AAD7QMP3</accession>
<sequence length="128" mass="13824">MNDVVTSKDGTTISYLKLGEGPGLVILHGAMESARSHFELAEALAPAFTVYLPDRRGRGLSGTYGHEYSMQKEVEDLDALLTKTASHFVLGVSSGALIALQASWKLKAIHKAVIFEPPLLINNSISRD</sequence>
<proteinExistence type="predicted"/>
<comment type="caution">
    <text evidence="2">The sequence shown here is derived from an EMBL/GenBank/DDBJ whole genome shotgun (WGS) entry which is preliminary data.</text>
</comment>
<dbReference type="AlphaFoldDB" id="A0AAD7QMP3"/>
<gene>
    <name evidence="2" type="ORF">POJ06DRAFT_27385</name>
</gene>
<keyword evidence="3" id="KW-1185">Reference proteome</keyword>